<evidence type="ECO:0000313" key="4">
    <source>
        <dbReference type="Proteomes" id="UP001465755"/>
    </source>
</evidence>
<dbReference type="SMART" id="SM00338">
    <property type="entry name" value="BRLZ"/>
    <property type="match status" value="1"/>
</dbReference>
<reference evidence="3 4" key="1">
    <citation type="journal article" date="2024" name="Nat. Commun.">
        <title>Phylogenomics reveals the evolutionary origins of lichenization in chlorophyte algae.</title>
        <authorList>
            <person name="Puginier C."/>
            <person name="Libourel C."/>
            <person name="Otte J."/>
            <person name="Skaloud P."/>
            <person name="Haon M."/>
            <person name="Grisel S."/>
            <person name="Petersen M."/>
            <person name="Berrin J.G."/>
            <person name="Delaux P.M."/>
            <person name="Dal Grande F."/>
            <person name="Keller J."/>
        </authorList>
    </citation>
    <scope>NUCLEOTIDE SEQUENCE [LARGE SCALE GENOMIC DNA]</scope>
    <source>
        <strain evidence="3 4">SAG 2036</strain>
    </source>
</reference>
<protein>
    <recommendedName>
        <fullName evidence="2">BZIP domain-containing protein</fullName>
    </recommendedName>
</protein>
<dbReference type="GO" id="GO:0003700">
    <property type="term" value="F:DNA-binding transcription factor activity"/>
    <property type="evidence" value="ECO:0007669"/>
    <property type="project" value="InterPro"/>
</dbReference>
<sequence>MSSSASDVMPADTGSGRRGNSQSTLPSRASWEPKPELRSLLSRLSGSSIAQLDLQAFLGEGPDFLLPLDVEQDMLAFMVQTDALEAGYDMPQVLPSAFMSRASSQALSSSRSGLEQHRAMANLNQKDSNGTQGTNSSGIVMGGQIRPASAPTPSMTAVLDSQADAITAAAAEAAYAEAAAYATDDGGVKRRKSARNLKPSFSKSSMAESVNMEDQFAGLSEKEFKRMRRRMTNRESAQRMRKKRQEDFDTMVIKLTEAETENDRLVQMHAAMSAVVQRMRREVVTWQVRCQGRERQNSALLQSIITKEGPALANAAARIMLENATEYTGELADNPTPTQLDTNPTATTATPAESIQDTMCAFPLPPPPTQMASPSPFPDAMVLENDQKEDPDLYMMMTEQLPDPLDEIESGANGVMSPMAMFAASRSLLKDNSNDGGSGVGFLNDTPGQTPRSQAKDDSMSHLEDVGVKIKVEEEGRKGHASSPLSVNIHVGMPRDSEERTFHNKETNYIVKDLFDAMELKHAVSRRRRLFKRSDLTFPFTMSMSGKW</sequence>
<dbReference type="InterPro" id="IPR046347">
    <property type="entry name" value="bZIP_sf"/>
</dbReference>
<dbReference type="CDD" id="cd14686">
    <property type="entry name" value="bZIP"/>
    <property type="match status" value="1"/>
</dbReference>
<organism evidence="3 4">
    <name type="scientific">Symbiochloris irregularis</name>
    <dbReference type="NCBI Taxonomy" id="706552"/>
    <lineage>
        <taxon>Eukaryota</taxon>
        <taxon>Viridiplantae</taxon>
        <taxon>Chlorophyta</taxon>
        <taxon>core chlorophytes</taxon>
        <taxon>Trebouxiophyceae</taxon>
        <taxon>Trebouxiales</taxon>
        <taxon>Trebouxiaceae</taxon>
        <taxon>Symbiochloris</taxon>
    </lineage>
</organism>
<dbReference type="Pfam" id="PF00170">
    <property type="entry name" value="bZIP_1"/>
    <property type="match status" value="1"/>
</dbReference>
<evidence type="ECO:0000256" key="1">
    <source>
        <dbReference type="SAM" id="MobiDB-lite"/>
    </source>
</evidence>
<name>A0AAW1P2P9_9CHLO</name>
<feature type="domain" description="BZIP" evidence="2">
    <location>
        <begin position="223"/>
        <end position="265"/>
    </location>
</feature>
<comment type="caution">
    <text evidence="3">The sequence shown here is derived from an EMBL/GenBank/DDBJ whole genome shotgun (WGS) entry which is preliminary data.</text>
</comment>
<accession>A0AAW1P2P9</accession>
<dbReference type="EMBL" id="JALJOQ010000049">
    <property type="protein sequence ID" value="KAK9804594.1"/>
    <property type="molecule type" value="Genomic_DNA"/>
</dbReference>
<feature type="region of interest" description="Disordered" evidence="1">
    <location>
        <begin position="182"/>
        <end position="206"/>
    </location>
</feature>
<feature type="compositionally biased region" description="Polar residues" evidence="1">
    <location>
        <begin position="18"/>
        <end position="27"/>
    </location>
</feature>
<proteinExistence type="predicted"/>
<dbReference type="Proteomes" id="UP001465755">
    <property type="component" value="Unassembled WGS sequence"/>
</dbReference>
<dbReference type="Gene3D" id="1.20.5.170">
    <property type="match status" value="1"/>
</dbReference>
<evidence type="ECO:0000313" key="3">
    <source>
        <dbReference type="EMBL" id="KAK9804594.1"/>
    </source>
</evidence>
<gene>
    <name evidence="3" type="ORF">WJX73_005072</name>
</gene>
<evidence type="ECO:0000259" key="2">
    <source>
        <dbReference type="PROSITE" id="PS50217"/>
    </source>
</evidence>
<feature type="region of interest" description="Disordered" evidence="1">
    <location>
        <begin position="433"/>
        <end position="462"/>
    </location>
</feature>
<dbReference type="PROSITE" id="PS50217">
    <property type="entry name" value="BZIP"/>
    <property type="match status" value="1"/>
</dbReference>
<dbReference type="AlphaFoldDB" id="A0AAW1P2P9"/>
<feature type="region of interest" description="Disordered" evidence="1">
    <location>
        <begin position="1"/>
        <end position="34"/>
    </location>
</feature>
<dbReference type="SUPFAM" id="SSF57959">
    <property type="entry name" value="Leucine zipper domain"/>
    <property type="match status" value="1"/>
</dbReference>
<keyword evidence="4" id="KW-1185">Reference proteome</keyword>
<dbReference type="InterPro" id="IPR004827">
    <property type="entry name" value="bZIP"/>
</dbReference>